<evidence type="ECO:0000259" key="5">
    <source>
        <dbReference type="Pfam" id="PF02852"/>
    </source>
</evidence>
<keyword evidence="8" id="KW-1185">Reference proteome</keyword>
<sequence>MSNQFDVIIIGSGPGGMAAAYDLHSAGKKVAVVESDKWGGTCPNRGCDPKKILYHAVEVQQSTNQLIGRGYKEQPAINWEDLMAFKEEFTSAVPKEQKGGLDSFGVETIEGVAVFEDTDTILVNGERYTADTFIIATGQRSAIVDIPGKELMETSTEFLSMPHLPKTMIFIGGGYITFELANIAHSCGSEVHILHHNERPLKGFDRGQVQSLIEGLKKKGIIFHFNESAVDIRKAGERLTATLASGKEMTVDKIICATGRIPNLENLNLEKIGVDYSKKGLTVDGFLRTTAANIYGLGDCLAKQQPKLTPVSSFEGSYLGRLLGKGIEKEIVYSKIPTILFAAPKLAQVGKVVIEEQEKENYQVTEVDMSSWFTYKQRNESIVKAKIVIEKTTGLLVGASVLSNEADQLINLMTLMINDKVQADRLSEQILLYPTVASDIGYLY</sequence>
<evidence type="ECO:0000256" key="1">
    <source>
        <dbReference type="ARBA" id="ARBA00001974"/>
    </source>
</evidence>
<dbReference type="Pfam" id="PF07992">
    <property type="entry name" value="Pyr_redox_2"/>
    <property type="match status" value="1"/>
</dbReference>
<dbReference type="SUPFAM" id="SSF55424">
    <property type="entry name" value="FAD/NAD-linked reductases, dimerisation (C-terminal) domain"/>
    <property type="match status" value="1"/>
</dbReference>
<organism evidence="7 8">
    <name type="scientific">Enterococcus larvae</name>
    <dbReference type="NCBI Taxonomy" id="2794352"/>
    <lineage>
        <taxon>Bacteria</taxon>
        <taxon>Bacillati</taxon>
        <taxon>Bacillota</taxon>
        <taxon>Bacilli</taxon>
        <taxon>Lactobacillales</taxon>
        <taxon>Enterococcaceae</taxon>
        <taxon>Enterococcus</taxon>
    </lineage>
</organism>
<dbReference type="PRINTS" id="PR00411">
    <property type="entry name" value="PNDRDTASEI"/>
</dbReference>
<keyword evidence="4" id="KW-0274">FAD</keyword>
<reference evidence="7 8" key="1">
    <citation type="submission" date="2020-12" db="EMBL/GenBank/DDBJ databases">
        <title>Vagococcus allomyrinae sp. nov. and Enterococcus lavae sp. nov., isolated from the larvae of Allomyrina dichotoma.</title>
        <authorList>
            <person name="Lee S.D."/>
        </authorList>
    </citation>
    <scope>NUCLEOTIDE SEQUENCE [LARGE SCALE GENOMIC DNA]</scope>
    <source>
        <strain evidence="7 8">BWM-S5</strain>
    </source>
</reference>
<dbReference type="InterPro" id="IPR016156">
    <property type="entry name" value="FAD/NAD-linked_Rdtase_dimer_sf"/>
</dbReference>
<evidence type="ECO:0000256" key="3">
    <source>
        <dbReference type="ARBA" id="ARBA00022630"/>
    </source>
</evidence>
<evidence type="ECO:0000259" key="6">
    <source>
        <dbReference type="Pfam" id="PF07992"/>
    </source>
</evidence>
<evidence type="ECO:0000313" key="7">
    <source>
        <dbReference type="EMBL" id="MBP1047739.1"/>
    </source>
</evidence>
<comment type="cofactor">
    <cofactor evidence="1">
        <name>FAD</name>
        <dbReference type="ChEBI" id="CHEBI:57692"/>
    </cofactor>
</comment>
<proteinExistence type="inferred from homology"/>
<dbReference type="InterPro" id="IPR004099">
    <property type="entry name" value="Pyr_nucl-diS_OxRdtase_dimer"/>
</dbReference>
<protein>
    <submittedName>
        <fullName evidence="7">NAD(P)/FAD-dependent oxidoreductase</fullName>
    </submittedName>
</protein>
<dbReference type="PANTHER" id="PTHR43014:SF5">
    <property type="entry name" value="GLUTATHIONE REDUCTASE (NADPH)"/>
    <property type="match status" value="1"/>
</dbReference>
<dbReference type="PRINTS" id="PR00368">
    <property type="entry name" value="FADPNR"/>
</dbReference>
<dbReference type="InterPro" id="IPR023753">
    <property type="entry name" value="FAD/NAD-binding_dom"/>
</dbReference>
<dbReference type="RefSeq" id="WP_209558519.1">
    <property type="nucleotide sequence ID" value="NZ_JAEDXU010000009.1"/>
</dbReference>
<gene>
    <name evidence="7" type="ORF">I6N96_15730</name>
</gene>
<name>A0ABS4CPN9_9ENTE</name>
<dbReference type="SUPFAM" id="SSF51905">
    <property type="entry name" value="FAD/NAD(P)-binding domain"/>
    <property type="match status" value="1"/>
</dbReference>
<evidence type="ECO:0000256" key="4">
    <source>
        <dbReference type="ARBA" id="ARBA00022827"/>
    </source>
</evidence>
<dbReference type="Pfam" id="PF02852">
    <property type="entry name" value="Pyr_redox_dim"/>
    <property type="match status" value="1"/>
</dbReference>
<dbReference type="InterPro" id="IPR001100">
    <property type="entry name" value="Pyr_nuc-diS_OxRdtase"/>
</dbReference>
<accession>A0ABS4CPN9</accession>
<dbReference type="Gene3D" id="3.50.50.60">
    <property type="entry name" value="FAD/NAD(P)-binding domain"/>
    <property type="match status" value="2"/>
</dbReference>
<dbReference type="Gene3D" id="3.30.390.30">
    <property type="match status" value="1"/>
</dbReference>
<evidence type="ECO:0000313" key="8">
    <source>
        <dbReference type="Proteomes" id="UP000673375"/>
    </source>
</evidence>
<dbReference type="InterPro" id="IPR036188">
    <property type="entry name" value="FAD/NAD-bd_sf"/>
</dbReference>
<comment type="caution">
    <text evidence="7">The sequence shown here is derived from an EMBL/GenBank/DDBJ whole genome shotgun (WGS) entry which is preliminary data.</text>
</comment>
<feature type="domain" description="Pyridine nucleotide-disulphide oxidoreductase dimerisation" evidence="5">
    <location>
        <begin position="336"/>
        <end position="438"/>
    </location>
</feature>
<dbReference type="PIRSF" id="PIRSF000350">
    <property type="entry name" value="Mercury_reductase_MerA"/>
    <property type="match status" value="1"/>
</dbReference>
<evidence type="ECO:0000256" key="2">
    <source>
        <dbReference type="ARBA" id="ARBA00007532"/>
    </source>
</evidence>
<dbReference type="EMBL" id="JAEDXU010000009">
    <property type="protein sequence ID" value="MBP1047739.1"/>
    <property type="molecule type" value="Genomic_DNA"/>
</dbReference>
<dbReference type="Proteomes" id="UP000673375">
    <property type="component" value="Unassembled WGS sequence"/>
</dbReference>
<dbReference type="PANTHER" id="PTHR43014">
    <property type="entry name" value="MERCURIC REDUCTASE"/>
    <property type="match status" value="1"/>
</dbReference>
<keyword evidence="3" id="KW-0285">Flavoprotein</keyword>
<comment type="similarity">
    <text evidence="2">Belongs to the class-I pyridine nucleotide-disulfide oxidoreductase family.</text>
</comment>
<feature type="domain" description="FAD/NAD(P)-binding" evidence="6">
    <location>
        <begin position="5"/>
        <end position="316"/>
    </location>
</feature>